<evidence type="ECO:0000256" key="7">
    <source>
        <dbReference type="SAM" id="Phobius"/>
    </source>
</evidence>
<protein>
    <recommendedName>
        <fullName evidence="11">ABC transporter domain-containing protein</fullName>
    </recommendedName>
</protein>
<keyword evidence="4" id="KW-0067">ATP-binding</keyword>
<reference evidence="10" key="1">
    <citation type="journal article" date="2020" name="Nature">
        <title>Giant virus diversity and host interactions through global metagenomics.</title>
        <authorList>
            <person name="Schulz F."/>
            <person name="Roux S."/>
            <person name="Paez-Espino D."/>
            <person name="Jungbluth S."/>
            <person name="Walsh D.A."/>
            <person name="Denef V.J."/>
            <person name="McMahon K.D."/>
            <person name="Konstantinidis K.T."/>
            <person name="Eloe-Fadrosh E.A."/>
            <person name="Kyrpides N.C."/>
            <person name="Woyke T."/>
        </authorList>
    </citation>
    <scope>NUCLEOTIDE SEQUENCE</scope>
    <source>
        <strain evidence="10">GVMAG-S-3300012000-57</strain>
    </source>
</reference>
<dbReference type="AlphaFoldDB" id="A0A6C0KJZ2"/>
<keyword evidence="3" id="KW-0547">Nucleotide-binding</keyword>
<dbReference type="InterPro" id="IPR003439">
    <property type="entry name" value="ABC_transporter-like_ATP-bd"/>
</dbReference>
<evidence type="ECO:0000313" key="10">
    <source>
        <dbReference type="EMBL" id="QHU17496.1"/>
    </source>
</evidence>
<keyword evidence="6 7" id="KW-0472">Membrane</keyword>
<evidence type="ECO:0000259" key="8">
    <source>
        <dbReference type="PROSITE" id="PS50893"/>
    </source>
</evidence>
<evidence type="ECO:0000256" key="6">
    <source>
        <dbReference type="ARBA" id="ARBA00023136"/>
    </source>
</evidence>
<feature type="transmembrane region" description="Helical" evidence="7">
    <location>
        <begin position="128"/>
        <end position="152"/>
    </location>
</feature>
<dbReference type="SMART" id="SM00382">
    <property type="entry name" value="AAA"/>
    <property type="match status" value="1"/>
</dbReference>
<evidence type="ECO:0000256" key="3">
    <source>
        <dbReference type="ARBA" id="ARBA00022741"/>
    </source>
</evidence>
<evidence type="ECO:0000256" key="2">
    <source>
        <dbReference type="ARBA" id="ARBA00022692"/>
    </source>
</evidence>
<dbReference type="Pfam" id="PF00664">
    <property type="entry name" value="ABC_membrane"/>
    <property type="match status" value="1"/>
</dbReference>
<dbReference type="InterPro" id="IPR017871">
    <property type="entry name" value="ABC_transporter-like_CS"/>
</dbReference>
<dbReference type="PROSITE" id="PS50929">
    <property type="entry name" value="ABC_TM1F"/>
    <property type="match status" value="1"/>
</dbReference>
<feature type="transmembrane region" description="Helical" evidence="7">
    <location>
        <begin position="57"/>
        <end position="77"/>
    </location>
</feature>
<comment type="subcellular location">
    <subcellularLocation>
        <location evidence="1">Membrane</location>
        <topology evidence="1">Multi-pass membrane protein</topology>
    </subcellularLocation>
</comment>
<feature type="transmembrane region" description="Helical" evidence="7">
    <location>
        <begin position="159"/>
        <end position="178"/>
    </location>
</feature>
<dbReference type="Gene3D" id="3.40.50.300">
    <property type="entry name" value="P-loop containing nucleotide triphosphate hydrolases"/>
    <property type="match status" value="1"/>
</dbReference>
<evidence type="ECO:0000256" key="5">
    <source>
        <dbReference type="ARBA" id="ARBA00022989"/>
    </source>
</evidence>
<feature type="transmembrane region" description="Helical" evidence="7">
    <location>
        <begin position="20"/>
        <end position="45"/>
    </location>
</feature>
<dbReference type="InterPro" id="IPR027417">
    <property type="entry name" value="P-loop_NTPase"/>
</dbReference>
<name>A0A6C0KJZ2_9ZZZZ</name>
<evidence type="ECO:0000256" key="4">
    <source>
        <dbReference type="ARBA" id="ARBA00022840"/>
    </source>
</evidence>
<keyword evidence="2 7" id="KW-0812">Transmembrane</keyword>
<evidence type="ECO:0008006" key="11">
    <source>
        <dbReference type="Google" id="ProtNLM"/>
    </source>
</evidence>
<keyword evidence="5 7" id="KW-1133">Transmembrane helix</keyword>
<dbReference type="GO" id="GO:0005524">
    <property type="term" value="F:ATP binding"/>
    <property type="evidence" value="ECO:0007669"/>
    <property type="project" value="UniProtKB-KW"/>
</dbReference>
<dbReference type="PROSITE" id="PS00211">
    <property type="entry name" value="ABC_TRANSPORTER_1"/>
    <property type="match status" value="1"/>
</dbReference>
<evidence type="ECO:0000259" key="9">
    <source>
        <dbReference type="PROSITE" id="PS50929"/>
    </source>
</evidence>
<dbReference type="Gene3D" id="1.20.1560.10">
    <property type="entry name" value="ABC transporter type 1, transmembrane domain"/>
    <property type="match status" value="1"/>
</dbReference>
<dbReference type="Pfam" id="PF00005">
    <property type="entry name" value="ABC_tran"/>
    <property type="match status" value="1"/>
</dbReference>
<feature type="transmembrane region" description="Helical" evidence="7">
    <location>
        <begin position="242"/>
        <end position="263"/>
    </location>
</feature>
<dbReference type="PROSITE" id="PS50893">
    <property type="entry name" value="ABC_TRANSPORTER_2"/>
    <property type="match status" value="1"/>
</dbReference>
<dbReference type="EMBL" id="MN740912">
    <property type="protein sequence ID" value="QHU17496.1"/>
    <property type="molecule type" value="Genomic_DNA"/>
</dbReference>
<dbReference type="GO" id="GO:0016020">
    <property type="term" value="C:membrane"/>
    <property type="evidence" value="ECO:0007669"/>
    <property type="project" value="UniProtKB-SubCell"/>
</dbReference>
<dbReference type="GO" id="GO:0016887">
    <property type="term" value="F:ATP hydrolysis activity"/>
    <property type="evidence" value="ECO:0007669"/>
    <property type="project" value="InterPro"/>
</dbReference>
<dbReference type="SUPFAM" id="SSF52540">
    <property type="entry name" value="P-loop containing nucleoside triphosphate hydrolases"/>
    <property type="match status" value="1"/>
</dbReference>
<dbReference type="InterPro" id="IPR036640">
    <property type="entry name" value="ABC1_TM_sf"/>
</dbReference>
<dbReference type="GO" id="GO:0015421">
    <property type="term" value="F:ABC-type oligopeptide transporter activity"/>
    <property type="evidence" value="ECO:0007669"/>
    <property type="project" value="TreeGrafter"/>
</dbReference>
<proteinExistence type="predicted"/>
<feature type="domain" description="ABC transporter" evidence="8">
    <location>
        <begin position="342"/>
        <end position="554"/>
    </location>
</feature>
<dbReference type="InterPro" id="IPR039421">
    <property type="entry name" value="Type_1_exporter"/>
</dbReference>
<organism evidence="10">
    <name type="scientific">viral metagenome</name>
    <dbReference type="NCBI Taxonomy" id="1070528"/>
    <lineage>
        <taxon>unclassified sequences</taxon>
        <taxon>metagenomes</taxon>
        <taxon>organismal metagenomes</taxon>
    </lineage>
</organism>
<dbReference type="SUPFAM" id="SSF90123">
    <property type="entry name" value="ABC transporter transmembrane region"/>
    <property type="match status" value="1"/>
</dbReference>
<accession>A0A6C0KJZ2</accession>
<feature type="domain" description="ABC transmembrane type-1" evidence="9">
    <location>
        <begin position="20"/>
        <end position="302"/>
    </location>
</feature>
<sequence length="554" mass="64392">MNVLYYLFNEFFKEEKMNIIALLILSLAITIVQTNAISFVTANIIQSMENNQVKQIWKFFGYFMGISALFFFVYYGFKMVQNKILTKLTQWLKHQIFKIILLSNNESMNHVNFIEFITPITRIAVSCYALFFDLVTVIIPMLAFLTIISTYFCYKNMTFGSLFIVANICIVLYLAYFWKDLAKSKSEHEVKINVNEKFIIDILNNIDKVIYRGQTKNEIDQFSQMTDEGIQSGLSFLSYTTFHMMVMTAFVYGILFSSIWYLIKLKFKKKIDSTIFITFFTILLLYRDKILNAIQNMPDYLEFIGRLEYILDDFNAMLGKKQNIHDILMKTYSPVQLEFKKIQFRNVSFTYTNKEAIPIFDNLTVSVDTYHKIIGMTGLSGKGKSSFAKLILRLYEPTSGSIYIDDVDISTIDPNYIRENITYVNQNSRLFDKKIIENMVYGCNSLEACQTHLKEIMRYPKIRQLYKNVDVLNGKAGSLGENLSGGQRQVVNIISGLINPSKILILDEPTNALDADLKNEVLAMIQHFRQYKQCIIIITHDRDVYSLFDETLQI</sequence>
<dbReference type="PANTHER" id="PTHR43394">
    <property type="entry name" value="ATP-DEPENDENT PERMEASE MDL1, MITOCHONDRIAL"/>
    <property type="match status" value="1"/>
</dbReference>
<dbReference type="InterPro" id="IPR003593">
    <property type="entry name" value="AAA+_ATPase"/>
</dbReference>
<dbReference type="PANTHER" id="PTHR43394:SF1">
    <property type="entry name" value="ATP-BINDING CASSETTE SUB-FAMILY B MEMBER 10, MITOCHONDRIAL"/>
    <property type="match status" value="1"/>
</dbReference>
<dbReference type="InterPro" id="IPR011527">
    <property type="entry name" value="ABC1_TM_dom"/>
</dbReference>
<evidence type="ECO:0000256" key="1">
    <source>
        <dbReference type="ARBA" id="ARBA00004141"/>
    </source>
</evidence>